<feature type="non-terminal residue" evidence="9">
    <location>
        <position position="1"/>
    </location>
</feature>
<evidence type="ECO:0000256" key="2">
    <source>
        <dbReference type="ARBA" id="ARBA00022692"/>
    </source>
</evidence>
<evidence type="ECO:0000256" key="6">
    <source>
        <dbReference type="SAM" id="MobiDB-lite"/>
    </source>
</evidence>
<gene>
    <name evidence="9" type="ORF">GMORB2_1324</name>
</gene>
<evidence type="ECO:0000259" key="8">
    <source>
        <dbReference type="Pfam" id="PF20684"/>
    </source>
</evidence>
<reference evidence="9" key="1">
    <citation type="submission" date="2020-03" db="EMBL/GenBank/DDBJ databases">
        <title>Site-based positive gene gene selection in Geosmithia morbida across the United States reveals a broad range of putative effectors and factors for local host and environmental adapation.</title>
        <authorList>
            <person name="Onufrak A."/>
            <person name="Murdoch R.W."/>
            <person name="Gazis R."/>
            <person name="Huff M."/>
            <person name="Staton M."/>
            <person name="Klingeman W."/>
            <person name="Hadziabdic D."/>
        </authorList>
    </citation>
    <scope>NUCLEOTIDE SEQUENCE</scope>
    <source>
        <strain evidence="9">1262</strain>
    </source>
</reference>
<accession>A0A9P5D3E1</accession>
<name>A0A9P5D3E1_9HYPO</name>
<organism evidence="9 10">
    <name type="scientific">Geosmithia morbida</name>
    <dbReference type="NCBI Taxonomy" id="1094350"/>
    <lineage>
        <taxon>Eukaryota</taxon>
        <taxon>Fungi</taxon>
        <taxon>Dikarya</taxon>
        <taxon>Ascomycota</taxon>
        <taxon>Pezizomycotina</taxon>
        <taxon>Sordariomycetes</taxon>
        <taxon>Hypocreomycetidae</taxon>
        <taxon>Hypocreales</taxon>
        <taxon>Bionectriaceae</taxon>
        <taxon>Geosmithia</taxon>
    </lineage>
</organism>
<feature type="compositionally biased region" description="Acidic residues" evidence="6">
    <location>
        <begin position="359"/>
        <end position="369"/>
    </location>
</feature>
<dbReference type="Pfam" id="PF20684">
    <property type="entry name" value="Fung_rhodopsin"/>
    <property type="match status" value="1"/>
</dbReference>
<proteinExistence type="inferred from homology"/>
<feature type="domain" description="Rhodopsin" evidence="8">
    <location>
        <begin position="37"/>
        <end position="271"/>
    </location>
</feature>
<feature type="region of interest" description="Disordered" evidence="6">
    <location>
        <begin position="338"/>
        <end position="439"/>
    </location>
</feature>
<feature type="compositionally biased region" description="Low complexity" evidence="6">
    <location>
        <begin position="340"/>
        <end position="354"/>
    </location>
</feature>
<evidence type="ECO:0000256" key="4">
    <source>
        <dbReference type="ARBA" id="ARBA00023136"/>
    </source>
</evidence>
<dbReference type="PANTHER" id="PTHR33048">
    <property type="entry name" value="PTH11-LIKE INTEGRAL MEMBRANE PROTEIN (AFU_ORTHOLOGUE AFUA_5G11245)"/>
    <property type="match status" value="1"/>
</dbReference>
<dbReference type="OrthoDB" id="5398233at2759"/>
<sequence length="439" mass="47537">MARLYSSPPSATPFSEAKPQLLVAWWITLFSTCIILLRLSGRYVRVEKLFIEDRVVAVALLPLYLRMACIHLVFVYGTNNVDLDGIDLSGQDVRRRVIGSRLVLASRIFYAATLWVLKFATVEFLARLGGSARKERYTRITTGLRWALGASFLAVVVSDLAECRPASHYWQVVPDPGPQCRQGMAQLLTMGISSAAVDVVLVIFPIPMIVRSRIAPKRKLLLVLLFSFGFLTVGVTLYRVARIVQRHGDQVVRSTWASVDILATTAVANVVAVGSFLRDTGVKKVRYRPGGDYGQSSSAAADGSRRWTMGTTATATATATTTAAAAVEWEAALQSRYSRASHQAQSKTAAAAWARDMDSTEGDDDDDGAGGDGVRREPSKASTTATGGNRPVSPAESSSSLIHPYQRASRASAVDAGDQFGDPHLLRPPSPVVQAPLRR</sequence>
<dbReference type="InterPro" id="IPR049326">
    <property type="entry name" value="Rhodopsin_dom_fungi"/>
</dbReference>
<dbReference type="PANTHER" id="PTHR33048:SF19">
    <property type="entry name" value="MEMBRANE PROTEIN PTH11-LIKE, PUTATIVE (AFU_ORTHOLOGUE AFUA_1G14080)-RELATED"/>
    <property type="match status" value="1"/>
</dbReference>
<evidence type="ECO:0000256" key="3">
    <source>
        <dbReference type="ARBA" id="ARBA00022989"/>
    </source>
</evidence>
<dbReference type="EMBL" id="JAANYQ010000002">
    <property type="protein sequence ID" value="KAF4126078.1"/>
    <property type="molecule type" value="Genomic_DNA"/>
</dbReference>
<feature type="transmembrane region" description="Helical" evidence="7">
    <location>
        <begin position="261"/>
        <end position="278"/>
    </location>
</feature>
<keyword evidence="3 7" id="KW-1133">Transmembrane helix</keyword>
<dbReference type="InterPro" id="IPR052337">
    <property type="entry name" value="SAT4-like"/>
</dbReference>
<evidence type="ECO:0000313" key="10">
    <source>
        <dbReference type="Proteomes" id="UP000749293"/>
    </source>
</evidence>
<feature type="transmembrane region" description="Helical" evidence="7">
    <location>
        <begin position="220"/>
        <end position="241"/>
    </location>
</feature>
<protein>
    <submittedName>
        <fullName evidence="9">Integral membrane protein</fullName>
    </submittedName>
</protein>
<comment type="caution">
    <text evidence="9">The sequence shown here is derived from an EMBL/GenBank/DDBJ whole genome shotgun (WGS) entry which is preliminary data.</text>
</comment>
<feature type="transmembrane region" description="Helical" evidence="7">
    <location>
        <begin position="187"/>
        <end position="208"/>
    </location>
</feature>
<keyword evidence="4 7" id="KW-0472">Membrane</keyword>
<comment type="subcellular location">
    <subcellularLocation>
        <location evidence="1">Membrane</location>
        <topology evidence="1">Multi-pass membrane protein</topology>
    </subcellularLocation>
</comment>
<dbReference type="GO" id="GO:0016020">
    <property type="term" value="C:membrane"/>
    <property type="evidence" value="ECO:0007669"/>
    <property type="project" value="UniProtKB-SubCell"/>
</dbReference>
<feature type="transmembrane region" description="Helical" evidence="7">
    <location>
        <begin position="146"/>
        <end position="167"/>
    </location>
</feature>
<dbReference type="RefSeq" id="XP_035324730.1">
    <property type="nucleotide sequence ID" value="XM_035463306.1"/>
</dbReference>
<comment type="similarity">
    <text evidence="5">Belongs to the SAT4 family.</text>
</comment>
<keyword evidence="10" id="KW-1185">Reference proteome</keyword>
<evidence type="ECO:0000256" key="1">
    <source>
        <dbReference type="ARBA" id="ARBA00004141"/>
    </source>
</evidence>
<dbReference type="Proteomes" id="UP000749293">
    <property type="component" value="Unassembled WGS sequence"/>
</dbReference>
<dbReference type="GeneID" id="55967554"/>
<evidence type="ECO:0000313" key="9">
    <source>
        <dbReference type="EMBL" id="KAF4126078.1"/>
    </source>
</evidence>
<keyword evidence="2 7" id="KW-0812">Transmembrane</keyword>
<feature type="transmembrane region" description="Helical" evidence="7">
    <location>
        <begin position="20"/>
        <end position="39"/>
    </location>
</feature>
<evidence type="ECO:0000256" key="5">
    <source>
        <dbReference type="ARBA" id="ARBA00038359"/>
    </source>
</evidence>
<evidence type="ECO:0000256" key="7">
    <source>
        <dbReference type="SAM" id="Phobius"/>
    </source>
</evidence>
<feature type="transmembrane region" description="Helical" evidence="7">
    <location>
        <begin position="108"/>
        <end position="126"/>
    </location>
</feature>
<dbReference type="AlphaFoldDB" id="A0A9P5D3E1"/>
<feature type="transmembrane region" description="Helical" evidence="7">
    <location>
        <begin position="55"/>
        <end position="76"/>
    </location>
</feature>